<evidence type="ECO:0000313" key="1">
    <source>
        <dbReference type="EMBL" id="AEI42935.1"/>
    </source>
</evidence>
<sequence length="91" mass="9895">MDYNPDAALKLRGLNRGEPEPRLGDVAVENVYSLPVVRFQPAQKVMGFLGAAGEEVEVVAADVEQPEDQLKADKSGAADHQYIHGLPRILL</sequence>
<proteinExistence type="predicted"/>
<evidence type="ECO:0000313" key="2">
    <source>
        <dbReference type="Proteomes" id="UP000006620"/>
    </source>
</evidence>
<dbReference type="EMBL" id="CP002869">
    <property type="protein sequence ID" value="AEI42935.1"/>
    <property type="molecule type" value="Genomic_DNA"/>
</dbReference>
<dbReference type="HOGENOM" id="CLU_2424149_0_0_9"/>
<dbReference type="PATRIC" id="fig|1036673.3.peg.4046"/>
<reference evidence="2" key="1">
    <citation type="submission" date="2011-06" db="EMBL/GenBank/DDBJ databases">
        <title>Complete genome sequence of Paenibacillus mucilaginosus KNP414.</title>
        <authorList>
            <person name="Wang J."/>
            <person name="Hu S."/>
            <person name="Hu X."/>
            <person name="Zhang B."/>
            <person name="Dong D."/>
            <person name="Zhang S."/>
            <person name="Zhao K."/>
            <person name="Wu D."/>
        </authorList>
    </citation>
    <scope>NUCLEOTIDE SEQUENCE [LARGE SCALE GENOMIC DNA]</scope>
    <source>
        <strain evidence="2">KNP414</strain>
    </source>
</reference>
<gene>
    <name evidence="1" type="ordered locus">KNP414_04403</name>
</gene>
<reference evidence="1 2" key="2">
    <citation type="journal article" date="2013" name="Genome Announc.">
        <title>Genome Sequence of Growth-Improving Paenibacillus mucilaginosus Strain KNP414.</title>
        <authorList>
            <person name="Lu J.J."/>
            <person name="Wang J.F."/>
            <person name="Hu X.F."/>
        </authorList>
    </citation>
    <scope>NUCLEOTIDE SEQUENCE [LARGE SCALE GENOMIC DNA]</scope>
    <source>
        <strain evidence="1 2">KNP414</strain>
    </source>
</reference>
<protein>
    <submittedName>
        <fullName evidence="1">Uncharacterized protein</fullName>
    </submittedName>
</protein>
<name>F8F6I1_PAEMK</name>
<dbReference type="KEGG" id="pms:KNP414_04403"/>
<dbReference type="AlphaFoldDB" id="F8F6I1"/>
<accession>F8F6I1</accession>
<dbReference type="Proteomes" id="UP000006620">
    <property type="component" value="Chromosome"/>
</dbReference>
<organism evidence="1 2">
    <name type="scientific">Paenibacillus mucilaginosus (strain KNP414)</name>
    <dbReference type="NCBI Taxonomy" id="1036673"/>
    <lineage>
        <taxon>Bacteria</taxon>
        <taxon>Bacillati</taxon>
        <taxon>Bacillota</taxon>
        <taxon>Bacilli</taxon>
        <taxon>Bacillales</taxon>
        <taxon>Paenibacillaceae</taxon>
        <taxon>Paenibacillus</taxon>
    </lineage>
</organism>